<feature type="transmembrane region" description="Helical" evidence="1">
    <location>
        <begin position="16"/>
        <end position="35"/>
    </location>
</feature>
<feature type="transmembrane region" description="Helical" evidence="1">
    <location>
        <begin position="156"/>
        <end position="174"/>
    </location>
</feature>
<protein>
    <recommendedName>
        <fullName evidence="4">Integral membrane protein</fullName>
    </recommendedName>
</protein>
<dbReference type="Proteomes" id="UP001529272">
    <property type="component" value="Unassembled WGS sequence"/>
</dbReference>
<comment type="caution">
    <text evidence="2">The sequence shown here is derived from an EMBL/GenBank/DDBJ whole genome shotgun (WGS) entry which is preliminary data.</text>
</comment>
<organism evidence="2 3">
    <name type="scientific">Mycobacterium intracellulare subsp. chimaera</name>
    <dbReference type="NCBI Taxonomy" id="222805"/>
    <lineage>
        <taxon>Bacteria</taxon>
        <taxon>Bacillati</taxon>
        <taxon>Actinomycetota</taxon>
        <taxon>Actinomycetes</taxon>
        <taxon>Mycobacteriales</taxon>
        <taxon>Mycobacteriaceae</taxon>
        <taxon>Mycobacterium</taxon>
        <taxon>Mycobacterium avium complex (MAC)</taxon>
    </lineage>
</organism>
<dbReference type="EMBL" id="JASZZX010000075">
    <property type="protein sequence ID" value="MDM3930320.1"/>
    <property type="molecule type" value="Genomic_DNA"/>
</dbReference>
<feature type="transmembrane region" description="Helical" evidence="1">
    <location>
        <begin position="41"/>
        <end position="61"/>
    </location>
</feature>
<keyword evidence="1" id="KW-0472">Membrane</keyword>
<keyword evidence="1" id="KW-0812">Transmembrane</keyword>
<feature type="transmembrane region" description="Helical" evidence="1">
    <location>
        <begin position="219"/>
        <end position="237"/>
    </location>
</feature>
<evidence type="ECO:0008006" key="4">
    <source>
        <dbReference type="Google" id="ProtNLM"/>
    </source>
</evidence>
<sequence length="362" mass="39230">MSINRWMIVARGWERYAVNAATIMAILVFMAWLAFPPSATTAGWPWKVLAFTVVGLTGAAAQEFAARPTVRVYAQALSGLDRAQRASVLKALRGKSIPSDSAVLAAAIRTGEIGRAYARRYAQKQKTWWFLLPGFYILMAAVQLIGHPGAREIHQALLWASLAAYFGAVFGWTTRRREQLDNAMPQLRAAAADVPIAASAAAHTPEPVAIPPRRAAGSWLIAAVLGAAFIGAIWAWGEPFPNPKPRDCSTVRDFVGFISAHPDMLDAARINTGTPALTEYEEWSRGLQGYAATQTDPITAGHLKKVGDLSAHAVNVVRHLRDNASTAPSHDAIVAYENDYQSTIATLMNETQDAVTSCTDRH</sequence>
<evidence type="ECO:0000256" key="1">
    <source>
        <dbReference type="SAM" id="Phobius"/>
    </source>
</evidence>
<gene>
    <name evidence="2" type="ORF">QRB35_30795</name>
</gene>
<keyword evidence="1" id="KW-1133">Transmembrane helix</keyword>
<feature type="transmembrane region" description="Helical" evidence="1">
    <location>
        <begin position="128"/>
        <end position="150"/>
    </location>
</feature>
<proteinExistence type="predicted"/>
<reference evidence="2 3" key="1">
    <citation type="submission" date="2023-06" db="EMBL/GenBank/DDBJ databases">
        <title>Itaconate inhibition of nontuberculous mycobacteria.</title>
        <authorList>
            <person name="Breen P."/>
            <person name="Zimbric M."/>
            <person name="Caverly L."/>
        </authorList>
    </citation>
    <scope>NUCLEOTIDE SEQUENCE [LARGE SCALE GENOMIC DNA]</scope>
    <source>
        <strain evidence="2 3">FLAC1071</strain>
    </source>
</reference>
<reference evidence="3" key="2">
    <citation type="submission" date="2023-06" db="EMBL/GenBank/DDBJ databases">
        <title>Itaconate inhibition of nontuberculous mycobacteria.</title>
        <authorList>
            <person name="Spilker T."/>
        </authorList>
    </citation>
    <scope>NUCLEOTIDE SEQUENCE [LARGE SCALE GENOMIC DNA]</scope>
    <source>
        <strain evidence="3">FLAC1071</strain>
    </source>
</reference>
<evidence type="ECO:0000313" key="3">
    <source>
        <dbReference type="Proteomes" id="UP001529272"/>
    </source>
</evidence>
<name>A0ABT7PAJ7_MYCIT</name>
<accession>A0ABT7PAJ7</accession>
<keyword evidence="3" id="KW-1185">Reference proteome</keyword>
<dbReference type="RefSeq" id="WP_069953975.1">
    <property type="nucleotide sequence ID" value="NZ_CP012886.2"/>
</dbReference>
<evidence type="ECO:0000313" key="2">
    <source>
        <dbReference type="EMBL" id="MDM3930320.1"/>
    </source>
</evidence>